<name>A0A0E0R5F7_ORYRU</name>
<keyword evidence="3" id="KW-1185">Reference proteome</keyword>
<reference evidence="2" key="2">
    <citation type="submission" date="2015-06" db="UniProtKB">
        <authorList>
            <consortium name="EnsemblPlants"/>
        </authorList>
    </citation>
    <scope>IDENTIFICATION</scope>
</reference>
<evidence type="ECO:0000313" key="3">
    <source>
        <dbReference type="Proteomes" id="UP000008022"/>
    </source>
</evidence>
<organism evidence="2 3">
    <name type="scientific">Oryza rufipogon</name>
    <name type="common">Brownbeard rice</name>
    <name type="synonym">Asian wild rice</name>
    <dbReference type="NCBI Taxonomy" id="4529"/>
    <lineage>
        <taxon>Eukaryota</taxon>
        <taxon>Viridiplantae</taxon>
        <taxon>Streptophyta</taxon>
        <taxon>Embryophyta</taxon>
        <taxon>Tracheophyta</taxon>
        <taxon>Spermatophyta</taxon>
        <taxon>Magnoliopsida</taxon>
        <taxon>Liliopsida</taxon>
        <taxon>Poales</taxon>
        <taxon>Poaceae</taxon>
        <taxon>BOP clade</taxon>
        <taxon>Oryzoideae</taxon>
        <taxon>Oryzeae</taxon>
        <taxon>Oryzinae</taxon>
        <taxon>Oryza</taxon>
    </lineage>
</organism>
<reference evidence="3" key="1">
    <citation type="submission" date="2013-06" db="EMBL/GenBank/DDBJ databases">
        <authorList>
            <person name="Zhao Q."/>
        </authorList>
    </citation>
    <scope>NUCLEOTIDE SEQUENCE</scope>
    <source>
        <strain evidence="3">cv. W1943</strain>
    </source>
</reference>
<dbReference type="HOGENOM" id="CLU_1638131_0_0_1"/>
<evidence type="ECO:0000313" key="2">
    <source>
        <dbReference type="EnsemblPlants" id="ORUFI11G06100.1"/>
    </source>
</evidence>
<proteinExistence type="predicted"/>
<dbReference type="EnsemblPlants" id="ORUFI11G06100.1">
    <property type="protein sequence ID" value="ORUFI11G06100.1"/>
    <property type="gene ID" value="ORUFI11G06100"/>
</dbReference>
<dbReference type="AlphaFoldDB" id="A0A0E0R5F7"/>
<accession>A0A0E0R5F7</accession>
<dbReference type="Proteomes" id="UP000008022">
    <property type="component" value="Unassembled WGS sequence"/>
</dbReference>
<dbReference type="Gramene" id="ORUFI11G06100.1">
    <property type="protein sequence ID" value="ORUFI11G06100.1"/>
    <property type="gene ID" value="ORUFI11G06100"/>
</dbReference>
<evidence type="ECO:0000256" key="1">
    <source>
        <dbReference type="SAM" id="MobiDB-lite"/>
    </source>
</evidence>
<sequence length="162" mass="17099">MHAGHANSFIFFVQVLHTWRNHEEILPPLLGLVRLGRSRPGSGTDPRGSPRRGNNPGPSEIVCSVKPSLGFTPAYPGLSPSPRPGKKSASRVAWKISSRREPGGDVQHAQRQHDAEAIRGGATVGAARRGGDGDGTALSSGRHLLSVGEDVDDGVNYGTGRL</sequence>
<feature type="region of interest" description="Disordered" evidence="1">
    <location>
        <begin position="37"/>
        <end position="162"/>
    </location>
</feature>
<protein>
    <submittedName>
        <fullName evidence="2">Uncharacterized protein</fullName>
    </submittedName>
</protein>